<dbReference type="AlphaFoldDB" id="A0AA88X8X3"/>
<feature type="region of interest" description="Disordered" evidence="8">
    <location>
        <begin position="142"/>
        <end position="193"/>
    </location>
</feature>
<dbReference type="PANTHER" id="PTHR46136:SF33">
    <property type="entry name" value="TRANSCRIPTION FACTOR GTE10"/>
    <property type="match status" value="1"/>
</dbReference>
<feature type="compositionally biased region" description="Polar residues" evidence="8">
    <location>
        <begin position="537"/>
        <end position="547"/>
    </location>
</feature>
<gene>
    <name evidence="11" type="ORF">RJ639_026930</name>
</gene>
<dbReference type="SMART" id="SM00297">
    <property type="entry name" value="BROMO"/>
    <property type="match status" value="1"/>
</dbReference>
<evidence type="ECO:0000256" key="8">
    <source>
        <dbReference type="SAM" id="MobiDB-lite"/>
    </source>
</evidence>
<dbReference type="PROSITE" id="PS50014">
    <property type="entry name" value="BROMODOMAIN_2"/>
    <property type="match status" value="1"/>
</dbReference>
<dbReference type="PANTHER" id="PTHR46136">
    <property type="entry name" value="TRANSCRIPTION FACTOR GTE8"/>
    <property type="match status" value="1"/>
</dbReference>
<dbReference type="PRINTS" id="PR00503">
    <property type="entry name" value="BROMODOMAIN"/>
</dbReference>
<organism evidence="11 12">
    <name type="scientific">Escallonia herrerae</name>
    <dbReference type="NCBI Taxonomy" id="1293975"/>
    <lineage>
        <taxon>Eukaryota</taxon>
        <taxon>Viridiplantae</taxon>
        <taxon>Streptophyta</taxon>
        <taxon>Embryophyta</taxon>
        <taxon>Tracheophyta</taxon>
        <taxon>Spermatophyta</taxon>
        <taxon>Magnoliopsida</taxon>
        <taxon>eudicotyledons</taxon>
        <taxon>Gunneridae</taxon>
        <taxon>Pentapetalae</taxon>
        <taxon>asterids</taxon>
        <taxon>campanulids</taxon>
        <taxon>Escalloniales</taxon>
        <taxon>Escalloniaceae</taxon>
        <taxon>Escallonia</taxon>
    </lineage>
</organism>
<keyword evidence="4 7" id="KW-0103">Bromodomain</keyword>
<reference evidence="11" key="1">
    <citation type="submission" date="2022-12" db="EMBL/GenBank/DDBJ databases">
        <title>Draft genome assemblies for two species of Escallonia (Escalloniales).</title>
        <authorList>
            <person name="Chanderbali A."/>
            <person name="Dervinis C."/>
            <person name="Anghel I."/>
            <person name="Soltis D."/>
            <person name="Soltis P."/>
            <person name="Zapata F."/>
        </authorList>
    </citation>
    <scope>NUCLEOTIDE SEQUENCE</scope>
    <source>
        <strain evidence="11">UCBG64.0493</strain>
        <tissue evidence="11">Leaf</tissue>
    </source>
</reference>
<dbReference type="CDD" id="cd05506">
    <property type="entry name" value="Bromo_plant1"/>
    <property type="match status" value="1"/>
</dbReference>
<keyword evidence="5" id="KW-0804">Transcription</keyword>
<dbReference type="InterPro" id="IPR001487">
    <property type="entry name" value="Bromodomain"/>
</dbReference>
<dbReference type="InterPro" id="IPR052442">
    <property type="entry name" value="Env_Response_Regulator"/>
</dbReference>
<evidence type="ECO:0000256" key="3">
    <source>
        <dbReference type="ARBA" id="ARBA00023054"/>
    </source>
</evidence>
<evidence type="ECO:0000259" key="10">
    <source>
        <dbReference type="PROSITE" id="PS51525"/>
    </source>
</evidence>
<dbReference type="Pfam" id="PF17035">
    <property type="entry name" value="BET"/>
    <property type="match status" value="1"/>
</dbReference>
<feature type="domain" description="NET" evidence="10">
    <location>
        <begin position="352"/>
        <end position="435"/>
    </location>
</feature>
<feature type="compositionally biased region" description="Basic and acidic residues" evidence="8">
    <location>
        <begin position="148"/>
        <end position="157"/>
    </location>
</feature>
<feature type="domain" description="Bromo" evidence="9">
    <location>
        <begin position="221"/>
        <end position="293"/>
    </location>
</feature>
<accession>A0AA88X8X3</accession>
<feature type="compositionally biased region" description="Low complexity" evidence="8">
    <location>
        <begin position="498"/>
        <end position="521"/>
    </location>
</feature>
<keyword evidence="6" id="KW-0539">Nucleus</keyword>
<evidence type="ECO:0000256" key="1">
    <source>
        <dbReference type="ARBA" id="ARBA00004123"/>
    </source>
</evidence>
<dbReference type="Gene3D" id="1.20.1270.220">
    <property type="match status" value="1"/>
</dbReference>
<dbReference type="InterPro" id="IPR027353">
    <property type="entry name" value="NET_dom"/>
</dbReference>
<feature type="region of interest" description="Disordered" evidence="8">
    <location>
        <begin position="580"/>
        <end position="599"/>
    </location>
</feature>
<evidence type="ECO:0000259" key="9">
    <source>
        <dbReference type="PROSITE" id="PS50014"/>
    </source>
</evidence>
<dbReference type="GO" id="GO:0005634">
    <property type="term" value="C:nucleus"/>
    <property type="evidence" value="ECO:0007669"/>
    <property type="project" value="UniProtKB-SubCell"/>
</dbReference>
<dbReference type="Proteomes" id="UP001188597">
    <property type="component" value="Unassembled WGS sequence"/>
</dbReference>
<name>A0AA88X8X3_9ASTE</name>
<dbReference type="InterPro" id="IPR038336">
    <property type="entry name" value="NET_sf"/>
</dbReference>
<keyword evidence="3" id="KW-0175">Coiled coil</keyword>
<feature type="region of interest" description="Disordered" evidence="8">
    <location>
        <begin position="754"/>
        <end position="784"/>
    </location>
</feature>
<comment type="subcellular location">
    <subcellularLocation>
        <location evidence="1">Nucleus</location>
    </subcellularLocation>
</comment>
<evidence type="ECO:0000313" key="11">
    <source>
        <dbReference type="EMBL" id="KAK3040609.1"/>
    </source>
</evidence>
<feature type="region of interest" description="Disordered" evidence="8">
    <location>
        <begin position="639"/>
        <end position="682"/>
    </location>
</feature>
<dbReference type="InterPro" id="IPR036427">
    <property type="entry name" value="Bromodomain-like_sf"/>
</dbReference>
<feature type="compositionally biased region" description="Acidic residues" evidence="8">
    <location>
        <begin position="774"/>
        <end position="784"/>
    </location>
</feature>
<dbReference type="Pfam" id="PF00439">
    <property type="entry name" value="Bromodomain"/>
    <property type="match status" value="1"/>
</dbReference>
<proteinExistence type="predicted"/>
<feature type="region of interest" description="Disordered" evidence="8">
    <location>
        <begin position="448"/>
        <end position="575"/>
    </location>
</feature>
<dbReference type="SUPFAM" id="SSF47370">
    <property type="entry name" value="Bromodomain"/>
    <property type="match status" value="1"/>
</dbReference>
<dbReference type="Gene3D" id="1.20.920.10">
    <property type="entry name" value="Bromodomain-like"/>
    <property type="match status" value="1"/>
</dbReference>
<dbReference type="InterPro" id="IPR037377">
    <property type="entry name" value="GTE_bromo"/>
</dbReference>
<comment type="caution">
    <text evidence="11">The sequence shown here is derived from an EMBL/GenBank/DDBJ whole genome shotgun (WGS) entry which is preliminary data.</text>
</comment>
<keyword evidence="12" id="KW-1185">Reference proteome</keyword>
<dbReference type="PROSITE" id="PS51525">
    <property type="entry name" value="NET"/>
    <property type="match status" value="1"/>
</dbReference>
<evidence type="ECO:0000256" key="4">
    <source>
        <dbReference type="ARBA" id="ARBA00023117"/>
    </source>
</evidence>
<protein>
    <submittedName>
        <fullName evidence="11">Uncharacterized protein</fullName>
    </submittedName>
</protein>
<evidence type="ECO:0000256" key="5">
    <source>
        <dbReference type="ARBA" id="ARBA00023163"/>
    </source>
</evidence>
<evidence type="ECO:0000256" key="6">
    <source>
        <dbReference type="ARBA" id="ARBA00023242"/>
    </source>
</evidence>
<evidence type="ECO:0000313" key="12">
    <source>
        <dbReference type="Proteomes" id="UP001188597"/>
    </source>
</evidence>
<feature type="compositionally biased region" description="Acidic residues" evidence="8">
    <location>
        <begin position="758"/>
        <end position="767"/>
    </location>
</feature>
<dbReference type="EMBL" id="JAVXUP010000051">
    <property type="protein sequence ID" value="KAK3040609.1"/>
    <property type="molecule type" value="Genomic_DNA"/>
</dbReference>
<feature type="region of interest" description="Disordered" evidence="8">
    <location>
        <begin position="1"/>
        <end position="35"/>
    </location>
</feature>
<keyword evidence="2" id="KW-0805">Transcription regulation</keyword>
<evidence type="ECO:0000256" key="2">
    <source>
        <dbReference type="ARBA" id="ARBA00023015"/>
    </source>
</evidence>
<evidence type="ECO:0000256" key="7">
    <source>
        <dbReference type="PROSITE-ProRule" id="PRU00035"/>
    </source>
</evidence>
<sequence length="784" mass="86348">MAPSVPVEFAGQRESKKFSQTGMRQMMGKTRKVSKGYSSGFVPDYRHAVETMAESEGFGSSGRVETEITVSADSSAPKRKCVSLNGYDHDRYGVPVRLVSLSTMSKPEREDLELSLKSELEQIRVLQRKIASLSSGGPVLSPLSDIRSYSDEQKRPVPETSQRAIGAPAPQGKKRPPPGKGGLRAKQSAGGRFAPVKQALPSNTSNVMLMKQCETLLNRLMSHQHGWIFNKPVDVVNLNIPDYFTVIKHPMDLGTVKTRLTSGEYLNPMDFAADVRLTFSNAMTYNPRGNDVHFMAEMLSKFFEVRWKPIEKKIPVIVEAPAPQRTSALIEPETANLVPLPQKREIASVEDKVKQETPKPVMTEIEKHKLSTELEALLAELPDSIIDFLKEKCLGAGEETNEGEIELDIDTLTDDTLFTLRKLLDDYLVGKQKKQAKADTCEMELHNESGFSNSSVQPCKGTDPVDEDVDIGGNDLPISSFPPVEIQKDTVVRNSKCSSSSSSSSESGSSSSDSGSGSSSDSESDGAKASVPKVTAEETTGSGANLEQKTDEVVGPDAGNHSLIETSHIEQNTELKTVSVEADDRQEGESAPSERQVSPEKLYRAALLRSRFADTILKAQEKTLGKIEKQDAERLRLEREEVERRRKEEKARLQAEAKAAEEARRKAEAEAAAEAKRKRELEREAARQALQLMEKTVDINENCQFMEDLDMLRAAPAEQLESFIEEASPDCNSQDGLGSFKFQGSNPLEQLGLYMKADDDDEEEVEPESGPAVVDDDTEEGEID</sequence>